<dbReference type="GO" id="GO:0016874">
    <property type="term" value="F:ligase activity"/>
    <property type="evidence" value="ECO:0007669"/>
    <property type="project" value="UniProtKB-KW"/>
</dbReference>
<feature type="compositionally biased region" description="Polar residues" evidence="5">
    <location>
        <begin position="963"/>
        <end position="975"/>
    </location>
</feature>
<dbReference type="PROSITE" id="PS50181">
    <property type="entry name" value="FBOX"/>
    <property type="match status" value="1"/>
</dbReference>
<evidence type="ECO:0000256" key="5">
    <source>
        <dbReference type="SAM" id="MobiDB-lite"/>
    </source>
</evidence>
<dbReference type="PROSITE" id="PS00678">
    <property type="entry name" value="WD_REPEATS_1"/>
    <property type="match status" value="2"/>
</dbReference>
<feature type="compositionally biased region" description="Polar residues" evidence="5">
    <location>
        <begin position="874"/>
        <end position="885"/>
    </location>
</feature>
<evidence type="ECO:0000259" key="6">
    <source>
        <dbReference type="PROSITE" id="PS50181"/>
    </source>
</evidence>
<reference evidence="7" key="1">
    <citation type="submission" date="2022-07" db="EMBL/GenBank/DDBJ databases">
        <title>Phylogenomic reconstructions and comparative analyses of Kickxellomycotina fungi.</title>
        <authorList>
            <person name="Reynolds N.K."/>
            <person name="Stajich J.E."/>
            <person name="Barry K."/>
            <person name="Grigoriev I.V."/>
            <person name="Crous P."/>
            <person name="Smith M.E."/>
        </authorList>
    </citation>
    <scope>NUCLEOTIDE SEQUENCE</scope>
    <source>
        <strain evidence="7">NRRL 3115</strain>
    </source>
</reference>
<evidence type="ECO:0000256" key="2">
    <source>
        <dbReference type="ARBA" id="ARBA00022737"/>
    </source>
</evidence>
<dbReference type="PANTHER" id="PTHR19872">
    <property type="entry name" value="UBIQUITIN LIGASE SPECIFICITY FACTOR/HREP PROTEIN"/>
    <property type="match status" value="1"/>
</dbReference>
<dbReference type="SUPFAM" id="SSF81383">
    <property type="entry name" value="F-box domain"/>
    <property type="match status" value="1"/>
</dbReference>
<accession>A0A9W8G2L6</accession>
<dbReference type="PROSITE" id="PS50294">
    <property type="entry name" value="WD_REPEATS_REGION"/>
    <property type="match status" value="3"/>
</dbReference>
<feature type="region of interest" description="Disordered" evidence="5">
    <location>
        <begin position="487"/>
        <end position="506"/>
    </location>
</feature>
<feature type="region of interest" description="Disordered" evidence="5">
    <location>
        <begin position="425"/>
        <end position="455"/>
    </location>
</feature>
<feature type="compositionally biased region" description="Acidic residues" evidence="5">
    <location>
        <begin position="381"/>
        <end position="390"/>
    </location>
</feature>
<dbReference type="InterPro" id="IPR036322">
    <property type="entry name" value="WD40_repeat_dom_sf"/>
</dbReference>
<dbReference type="Gene3D" id="1.20.1280.50">
    <property type="match status" value="1"/>
</dbReference>
<dbReference type="Pfam" id="PF00400">
    <property type="entry name" value="WD40"/>
    <property type="match status" value="6"/>
</dbReference>
<gene>
    <name evidence="7" type="primary">CDC4</name>
    <name evidence="7" type="ORF">GGI25_003139</name>
</gene>
<dbReference type="OrthoDB" id="190105at2759"/>
<feature type="compositionally biased region" description="Polar residues" evidence="5">
    <location>
        <begin position="495"/>
        <end position="505"/>
    </location>
</feature>
<feature type="compositionally biased region" description="Low complexity" evidence="5">
    <location>
        <begin position="15"/>
        <end position="30"/>
    </location>
</feature>
<evidence type="ECO:0000256" key="4">
    <source>
        <dbReference type="PROSITE-ProRule" id="PRU00221"/>
    </source>
</evidence>
<feature type="compositionally biased region" description="Polar residues" evidence="5">
    <location>
        <begin position="297"/>
        <end position="307"/>
    </location>
</feature>
<keyword evidence="2" id="KW-0677">Repeat</keyword>
<dbReference type="SUPFAM" id="SSF50978">
    <property type="entry name" value="WD40 repeat-like"/>
    <property type="match status" value="1"/>
</dbReference>
<dbReference type="Gene3D" id="2.130.10.10">
    <property type="entry name" value="YVTN repeat-like/Quinoprotein amine dehydrogenase"/>
    <property type="match status" value="3"/>
</dbReference>
<dbReference type="InterPro" id="IPR051075">
    <property type="entry name" value="SCF_subunit_WD-repeat"/>
</dbReference>
<dbReference type="PANTHER" id="PTHR19872:SF9">
    <property type="entry name" value="UBIQUITIN-BINDING SDF UBIQUITIN LIGASE COMPLEX SUBUNIT"/>
    <property type="match status" value="1"/>
</dbReference>
<evidence type="ECO:0000256" key="1">
    <source>
        <dbReference type="ARBA" id="ARBA00022574"/>
    </source>
</evidence>
<feature type="compositionally biased region" description="Polar residues" evidence="5">
    <location>
        <begin position="31"/>
        <end position="41"/>
    </location>
</feature>
<feature type="repeat" description="WD" evidence="4">
    <location>
        <begin position="764"/>
        <end position="803"/>
    </location>
</feature>
<dbReference type="SMART" id="SM00256">
    <property type="entry name" value="FBOX"/>
    <property type="match status" value="1"/>
</dbReference>
<feature type="repeat" description="WD" evidence="4">
    <location>
        <begin position="1051"/>
        <end position="1092"/>
    </location>
</feature>
<dbReference type="InterPro" id="IPR036047">
    <property type="entry name" value="F-box-like_dom_sf"/>
</dbReference>
<evidence type="ECO:0000256" key="3">
    <source>
        <dbReference type="ARBA" id="ARBA00022786"/>
    </source>
</evidence>
<evidence type="ECO:0000313" key="8">
    <source>
        <dbReference type="Proteomes" id="UP001151518"/>
    </source>
</evidence>
<dbReference type="InterPro" id="IPR019775">
    <property type="entry name" value="WD40_repeat_CS"/>
</dbReference>
<feature type="region of interest" description="Disordered" evidence="5">
    <location>
        <begin position="245"/>
        <end position="307"/>
    </location>
</feature>
<feature type="domain" description="F-box" evidence="6">
    <location>
        <begin position="564"/>
        <end position="611"/>
    </location>
</feature>
<feature type="region of interest" description="Disordered" evidence="5">
    <location>
        <begin position="364"/>
        <end position="399"/>
    </location>
</feature>
<sequence length="1303" mass="142585">MDYHLVRDTAAVAEPQQQPQPQPLGTQQEQLMSAASQSQLPLPSPQEAAHPKSPAHAGKALMYGDAHGFQPTSQASRQSTMLSAQTVTTTTVTTTTVTTFPPLRIPKASRKRALAPEQYPLADVPVPTALEHFAMDLNGQRMYFSQRDFDACMSGEEILASISANTANVESPLPVSAESAMASIDHIGAHAFADASQGLQRAITPLYTHDDATTAVRRHISLATPSASAGAPMAASSLPSALAVRAGSRTVDDRSRRSSSPHSPDNFRHYSRGAYSPSPPMHRRHQQRAREHGSRGNHINNAHSENAPVSTDILSNIEASAAAASIAAMAGAEPVGQAQDANESNGLNMNEADDMAALDDPAAVLPLPSPLLSPRARPESMDTDMTDDLSDNGSADEHEPTLALAGGAHSGQHVFARRQLRFTRNHHHHHQQGYRGKGSGNGSYSPPMSSRQSAAFDAPDGVAHFAGAHGHMDYMSDTDDIEYGSPTSAGEMRQRSSTMRTSHVVSRQRMSKDMVAMYDMPSIMATYDNLPPSMQTYLLHQLLRRTPRPALQFAAQTVLPVLNRDFIGELPSEVSHHVLKFMDTRVLCRASCVSRKWQDVINADRSVWRSRLLDARYVTDAPRVHPLCYTYFGLGAEEPARSVVSHRPVRAELDLANLARRTMSPRTSALVEQATRKLLLPNESEIKWREPSPITTNEFKDEFVRNYTLDRNWHTGKCRQFSFVCDGGTVVTCVQLTEKYIVAGFDTKNIYVFDINTGETVRQLVGHDGGVWALAVIGSTVVSGSTDRTVRVWDLDTGRCTHVFAGHSSTVRCLQILLPTDVRTPLERARNAPVRYEPKEPLIVTGSRDTTLRVWRLPSPTRDVWFAPRGGVTPRSNSSQATLIPTTPVPPPSFDNAAQDNRMAVDQGSDEASNASDNGAEASGAPGTARSRNGSHDVFAHLREGPDSGITFRAHNTPRANGAETSSAPGTSRNRNSSHEMFAHLREGSDSGITVRANNTPRVNPYFVRTLEGHSDSVRAVAGHGNLAVSGSYDCTIRVWDLATGACLHRLEGHTSKVYTIVLDPDMHLILSGSMDGTIRVWDWDTGACLRICRGHLTLVGLLALQHGTLVSAGADTTLRIWDHPIKSVQLANATVSKQRPFSNIRGDVIPTGNTLQPVGTLPPLHTTTAQQAGNLQQVHFLQQLQLQQRANDQLHQQQLLLLQQQHQQQQNGAIELRDMVHTERHVLQQHTNAITCFQHDGTKIVSGADTTLKLWDVRTGQFVRDLLSNLRSVWQVKFDKRRCVAAVDRNNVTYFEVMDFGA</sequence>
<keyword evidence="7" id="KW-0436">Ligase</keyword>
<evidence type="ECO:0000313" key="7">
    <source>
        <dbReference type="EMBL" id="KAJ2677504.1"/>
    </source>
</evidence>
<dbReference type="InterPro" id="IPR020472">
    <property type="entry name" value="WD40_PAC1"/>
</dbReference>
<dbReference type="Pfam" id="PF12937">
    <property type="entry name" value="F-box-like"/>
    <property type="match status" value="1"/>
</dbReference>
<feature type="region of interest" description="Disordered" evidence="5">
    <location>
        <begin position="1"/>
        <end position="58"/>
    </location>
</feature>
<comment type="caution">
    <text evidence="7">The sequence shown here is derived from an EMBL/GenBank/DDBJ whole genome shotgun (WGS) entry which is preliminary data.</text>
</comment>
<feature type="repeat" description="WD" evidence="4">
    <location>
        <begin position="834"/>
        <end position="857"/>
    </location>
</feature>
<keyword evidence="1 4" id="KW-0853">WD repeat</keyword>
<feature type="compositionally biased region" description="Basic and acidic residues" evidence="5">
    <location>
        <begin position="934"/>
        <end position="946"/>
    </location>
</feature>
<dbReference type="PRINTS" id="PR00320">
    <property type="entry name" value="GPROTEINBRPT"/>
</dbReference>
<feature type="repeat" description="WD" evidence="4">
    <location>
        <begin position="1228"/>
        <end position="1266"/>
    </location>
</feature>
<organism evidence="7 8">
    <name type="scientific">Coemansia spiralis</name>
    <dbReference type="NCBI Taxonomy" id="417178"/>
    <lineage>
        <taxon>Eukaryota</taxon>
        <taxon>Fungi</taxon>
        <taxon>Fungi incertae sedis</taxon>
        <taxon>Zoopagomycota</taxon>
        <taxon>Kickxellomycotina</taxon>
        <taxon>Kickxellomycetes</taxon>
        <taxon>Kickxellales</taxon>
        <taxon>Kickxellaceae</taxon>
        <taxon>Coemansia</taxon>
    </lineage>
</organism>
<dbReference type="InterPro" id="IPR015943">
    <property type="entry name" value="WD40/YVTN_repeat-like_dom_sf"/>
</dbReference>
<keyword evidence="3" id="KW-0833">Ubl conjugation pathway</keyword>
<feature type="repeat" description="WD" evidence="4">
    <location>
        <begin position="1110"/>
        <end position="1123"/>
    </location>
</feature>
<dbReference type="InterPro" id="IPR001680">
    <property type="entry name" value="WD40_rpt"/>
</dbReference>
<feature type="region of interest" description="Disordered" evidence="5">
    <location>
        <begin position="866"/>
        <end position="976"/>
    </location>
</feature>
<protein>
    <submittedName>
        <fullName evidence="7">SCF ubiquitin ligase complex subunit cdc4</fullName>
    </submittedName>
</protein>
<feature type="compositionally biased region" description="Low complexity" evidence="5">
    <location>
        <begin position="364"/>
        <end position="375"/>
    </location>
</feature>
<feature type="compositionally biased region" description="Polar residues" evidence="5">
    <location>
        <begin position="442"/>
        <end position="453"/>
    </location>
</feature>
<dbReference type="InterPro" id="IPR001810">
    <property type="entry name" value="F-box_dom"/>
</dbReference>
<dbReference type="Proteomes" id="UP001151518">
    <property type="component" value="Unassembled WGS sequence"/>
</dbReference>
<proteinExistence type="predicted"/>
<dbReference type="SMART" id="SM00320">
    <property type="entry name" value="WD40"/>
    <property type="match status" value="8"/>
</dbReference>
<dbReference type="CDD" id="cd00200">
    <property type="entry name" value="WD40"/>
    <property type="match status" value="2"/>
</dbReference>
<name>A0A9W8G2L6_9FUNG</name>
<dbReference type="EMBL" id="JANBTW010000032">
    <property type="protein sequence ID" value="KAJ2677504.1"/>
    <property type="molecule type" value="Genomic_DNA"/>
</dbReference>
<dbReference type="PROSITE" id="PS50082">
    <property type="entry name" value="WD_REPEATS_2"/>
    <property type="match status" value="6"/>
</dbReference>
<feature type="repeat" description="WD" evidence="4">
    <location>
        <begin position="1011"/>
        <end position="1050"/>
    </location>
</feature>